<evidence type="ECO:0000256" key="3">
    <source>
        <dbReference type="ARBA" id="ARBA00012438"/>
    </source>
</evidence>
<evidence type="ECO:0000256" key="2">
    <source>
        <dbReference type="ARBA" id="ARBA00004651"/>
    </source>
</evidence>
<evidence type="ECO:0000256" key="18">
    <source>
        <dbReference type="SAM" id="Phobius"/>
    </source>
</evidence>
<keyword evidence="10" id="KW-0067">ATP-binding</keyword>
<evidence type="ECO:0000256" key="16">
    <source>
        <dbReference type="PROSITE-ProRule" id="PRU00110"/>
    </source>
</evidence>
<proteinExistence type="predicted"/>
<keyword evidence="6" id="KW-0808">Transferase</keyword>
<dbReference type="GO" id="GO:0000155">
    <property type="term" value="F:phosphorelay sensor kinase activity"/>
    <property type="evidence" value="ECO:0007669"/>
    <property type="project" value="InterPro"/>
</dbReference>
<keyword evidence="8" id="KW-0547">Nucleotide-binding</keyword>
<organism evidence="23 24">
    <name type="scientific">Azospirillum brasilense</name>
    <dbReference type="NCBI Taxonomy" id="192"/>
    <lineage>
        <taxon>Bacteria</taxon>
        <taxon>Pseudomonadati</taxon>
        <taxon>Pseudomonadota</taxon>
        <taxon>Alphaproteobacteria</taxon>
        <taxon>Rhodospirillales</taxon>
        <taxon>Azospirillaceae</taxon>
        <taxon>Azospirillum</taxon>
    </lineage>
</organism>
<evidence type="ECO:0000256" key="1">
    <source>
        <dbReference type="ARBA" id="ARBA00000085"/>
    </source>
</evidence>
<sequence>MTPARDRRHPRVRLQPAILTGGAILLALIGLLFLGIVAEQGKMERLAADSQDRMVPLILERQRAVVNLERLKQSGAIVLSADDPRRRREALLAAQALAFHPTFQFDPSLKRQVTDAYAVIRQVSSAKARRAEGGPAGDAAPTAEEERLGEAWAQTLVELNAVGDRLLVDVTELTAGRLGQIQERTRLVSQVIQFAFVAVLAIFIAAGLLIRRHVVRPLLFAADGLRRIGEGERDIRLPGARTQELDSILDAVVRLGTQAEELRLTRDRAEAASQAKASFLANMSHEIRTPMNAVIGLSHLALKTDLTPRQRDYVLKISQSGQHLLGIINDILDFSKIEAGKLSVERTGFHLDKVLGTLADLIAEKAAVKGLELIFDVAQNVPSDLIGDPLRIGQILVNYANNAVKFTERGEIAIIVRLEEEVGSELLVRFEVRDTGIGLSDEQKSQLFQSFQQADASTTRKYGGTGLGLAISKRLAELMGGSVGVDSAPGRGSCFWFTARLGRDKPRRLLLPRPDLRGLRCLVVDDNENARVVLTDMLAAMSFTAEAVDSGPAAIQAARRAAREGRPFRVVLLDWQMPGMDGLETSAGLAALELDHAPHHIMVTSYGREEVLKGAESTAIEEVLFKPVNPSALFDGIMRVLGADEQTADAPSETAAASTADLSHLRGARILLAEDNDLNQQVACELLGDAGLVVEVAENGAIAVDMVQAAHYDLVLMDMQMPIMDGVAATLEMRRLGFAGLPIVAMTANAMQADRERCLDAGMNDYLAKPIDPDALWATLLAWITPRPGLGAEAPAPLPAPAVEDQGDLPAAVPGLDTATGLSRVLGKKRLYLDLLRKFTAGQRGVTIAIRAALDGGDIAAAERYAHTLKGTAGNIGAHPVQDAAERLETAIRDARPRAEIDERLDALEPPLGALLAHLDAALESAGDARASRAAARPAAVDADELHALCDRLRQLLLDSDPDAEEALTANAGLLRAAFPDRFDTIADQIRNFDFDDAAATLDAALADRGATAQA</sequence>
<name>A0A4D8R5A2_AZOBR</name>
<feature type="domain" description="HPt" evidence="22">
    <location>
        <begin position="828"/>
        <end position="922"/>
    </location>
</feature>
<evidence type="ECO:0000256" key="12">
    <source>
        <dbReference type="ARBA" id="ARBA00023012"/>
    </source>
</evidence>
<comment type="subunit">
    <text evidence="14">At low DSF concentrations, interacts with RpfF.</text>
</comment>
<dbReference type="GO" id="GO:0005524">
    <property type="term" value="F:ATP binding"/>
    <property type="evidence" value="ECO:0007669"/>
    <property type="project" value="UniProtKB-KW"/>
</dbReference>
<dbReference type="CDD" id="cd00088">
    <property type="entry name" value="HPT"/>
    <property type="match status" value="1"/>
</dbReference>
<dbReference type="InterPro" id="IPR036890">
    <property type="entry name" value="HATPase_C_sf"/>
</dbReference>
<evidence type="ECO:0000256" key="17">
    <source>
        <dbReference type="PROSITE-ProRule" id="PRU00169"/>
    </source>
</evidence>
<geneLocation type="plasmid" evidence="23">
    <name>p2</name>
</geneLocation>
<keyword evidence="23" id="KW-0614">Plasmid</keyword>
<evidence type="ECO:0000259" key="22">
    <source>
        <dbReference type="PROSITE" id="PS50894"/>
    </source>
</evidence>
<dbReference type="AlphaFoldDB" id="A0A4D8R5A2"/>
<dbReference type="InterPro" id="IPR003661">
    <property type="entry name" value="HisK_dim/P_dom"/>
</dbReference>
<feature type="domain" description="HAMP" evidence="21">
    <location>
        <begin position="212"/>
        <end position="264"/>
    </location>
</feature>
<evidence type="ECO:0000256" key="6">
    <source>
        <dbReference type="ARBA" id="ARBA00022679"/>
    </source>
</evidence>
<keyword evidence="11 18" id="KW-1133">Transmembrane helix</keyword>
<dbReference type="GO" id="GO:0005886">
    <property type="term" value="C:plasma membrane"/>
    <property type="evidence" value="ECO:0007669"/>
    <property type="project" value="UniProtKB-SubCell"/>
</dbReference>
<dbReference type="CDD" id="cd17546">
    <property type="entry name" value="REC_hyHK_CKI1_RcsC-like"/>
    <property type="match status" value="2"/>
</dbReference>
<dbReference type="Gene3D" id="1.10.287.130">
    <property type="match status" value="1"/>
</dbReference>
<dbReference type="PANTHER" id="PTHR45339:SF1">
    <property type="entry name" value="HYBRID SIGNAL TRANSDUCTION HISTIDINE KINASE J"/>
    <property type="match status" value="1"/>
</dbReference>
<dbReference type="PRINTS" id="PR00344">
    <property type="entry name" value="BCTRLSENSOR"/>
</dbReference>
<evidence type="ECO:0000313" key="24">
    <source>
        <dbReference type="Proteomes" id="UP000298693"/>
    </source>
</evidence>
<dbReference type="SMART" id="SM00388">
    <property type="entry name" value="HisKA"/>
    <property type="match status" value="1"/>
</dbReference>
<dbReference type="InterPro" id="IPR005467">
    <property type="entry name" value="His_kinase_dom"/>
</dbReference>
<dbReference type="InterPro" id="IPR003594">
    <property type="entry name" value="HATPase_dom"/>
</dbReference>
<reference evidence="23 24" key="1">
    <citation type="submission" date="2018-09" db="EMBL/GenBank/DDBJ databases">
        <title>Whole genome based analysis of evolution and adaptive divergence in Indian and Brazilian strains of Azospirillum brasilense.</title>
        <authorList>
            <person name="Singh C."/>
            <person name="Tripathi A.K."/>
        </authorList>
    </citation>
    <scope>NUCLEOTIDE SEQUENCE [LARGE SCALE GENOMIC DNA]</scope>
    <source>
        <strain evidence="23 24">MTCC4039</strain>
        <plasmid evidence="23 24">p2</plasmid>
    </source>
</reference>
<dbReference type="SUPFAM" id="SSF47384">
    <property type="entry name" value="Homodimeric domain of signal transducing histidine kinase"/>
    <property type="match status" value="1"/>
</dbReference>
<dbReference type="EC" id="2.7.13.3" evidence="3"/>
<evidence type="ECO:0000313" key="23">
    <source>
        <dbReference type="EMBL" id="QCO18228.1"/>
    </source>
</evidence>
<dbReference type="PANTHER" id="PTHR45339">
    <property type="entry name" value="HYBRID SIGNAL TRANSDUCTION HISTIDINE KINASE J"/>
    <property type="match status" value="1"/>
</dbReference>
<dbReference type="PROSITE" id="PS50109">
    <property type="entry name" value="HIS_KIN"/>
    <property type="match status" value="1"/>
</dbReference>
<dbReference type="InterPro" id="IPR003660">
    <property type="entry name" value="HAMP_dom"/>
</dbReference>
<dbReference type="InterPro" id="IPR036097">
    <property type="entry name" value="HisK_dim/P_sf"/>
</dbReference>
<feature type="domain" description="Histidine kinase" evidence="19">
    <location>
        <begin position="282"/>
        <end position="503"/>
    </location>
</feature>
<dbReference type="PROSITE" id="PS50885">
    <property type="entry name" value="HAMP"/>
    <property type="match status" value="1"/>
</dbReference>
<keyword evidence="4" id="KW-1003">Cell membrane</keyword>
<dbReference type="PROSITE" id="PS50894">
    <property type="entry name" value="HPT"/>
    <property type="match status" value="1"/>
</dbReference>
<evidence type="ECO:0000259" key="19">
    <source>
        <dbReference type="PROSITE" id="PS50109"/>
    </source>
</evidence>
<dbReference type="InterPro" id="IPR008207">
    <property type="entry name" value="Sig_transdc_His_kin_Hpt_dom"/>
</dbReference>
<dbReference type="SUPFAM" id="SSF55874">
    <property type="entry name" value="ATPase domain of HSP90 chaperone/DNA topoisomerase II/histidine kinase"/>
    <property type="match status" value="1"/>
</dbReference>
<dbReference type="PROSITE" id="PS50110">
    <property type="entry name" value="RESPONSE_REGULATORY"/>
    <property type="match status" value="2"/>
</dbReference>
<dbReference type="InterPro" id="IPR036641">
    <property type="entry name" value="HPT_dom_sf"/>
</dbReference>
<dbReference type="RefSeq" id="WP_137142244.1">
    <property type="nucleotide sequence ID" value="NZ_CP032347.1"/>
</dbReference>
<dbReference type="Gene3D" id="3.30.565.10">
    <property type="entry name" value="Histidine kinase-like ATPase, C-terminal domain"/>
    <property type="match status" value="1"/>
</dbReference>
<comment type="subcellular location">
    <subcellularLocation>
        <location evidence="2">Cell membrane</location>
        <topology evidence="2">Multi-pass membrane protein</topology>
    </subcellularLocation>
</comment>
<keyword evidence="5 17" id="KW-0597">Phosphoprotein</keyword>
<dbReference type="FunFam" id="1.10.287.130:FF:000002">
    <property type="entry name" value="Two-component osmosensing histidine kinase"/>
    <property type="match status" value="1"/>
</dbReference>
<dbReference type="SUPFAM" id="SSF47226">
    <property type="entry name" value="Histidine-containing phosphotransfer domain, HPT domain"/>
    <property type="match status" value="1"/>
</dbReference>
<dbReference type="EMBL" id="CP032347">
    <property type="protein sequence ID" value="QCO18228.1"/>
    <property type="molecule type" value="Genomic_DNA"/>
</dbReference>
<evidence type="ECO:0000256" key="11">
    <source>
        <dbReference type="ARBA" id="ARBA00022989"/>
    </source>
</evidence>
<accession>A0A4D8R5A2</accession>
<dbReference type="Gene3D" id="6.10.340.10">
    <property type="match status" value="1"/>
</dbReference>
<dbReference type="Pfam" id="PF02518">
    <property type="entry name" value="HATPase_c"/>
    <property type="match status" value="1"/>
</dbReference>
<keyword evidence="12" id="KW-0902">Two-component regulatory system</keyword>
<feature type="transmembrane region" description="Helical" evidence="18">
    <location>
        <begin position="187"/>
        <end position="210"/>
    </location>
</feature>
<feature type="domain" description="Response regulatory" evidence="20">
    <location>
        <begin position="520"/>
        <end position="641"/>
    </location>
</feature>
<protein>
    <recommendedName>
        <fullName evidence="15">Sensory/regulatory protein RpfC</fullName>
        <ecNumber evidence="3">2.7.13.3</ecNumber>
    </recommendedName>
</protein>
<dbReference type="InterPro" id="IPR004358">
    <property type="entry name" value="Sig_transdc_His_kin-like_C"/>
</dbReference>
<evidence type="ECO:0000259" key="21">
    <source>
        <dbReference type="PROSITE" id="PS50885"/>
    </source>
</evidence>
<dbReference type="SMART" id="SM00073">
    <property type="entry name" value="HPT"/>
    <property type="match status" value="1"/>
</dbReference>
<dbReference type="FunFam" id="3.30.565.10:FF:000010">
    <property type="entry name" value="Sensor histidine kinase RcsC"/>
    <property type="match status" value="1"/>
</dbReference>
<dbReference type="Gene3D" id="3.40.50.2300">
    <property type="match status" value="2"/>
</dbReference>
<evidence type="ECO:0000256" key="14">
    <source>
        <dbReference type="ARBA" id="ARBA00064003"/>
    </source>
</evidence>
<dbReference type="Gene3D" id="1.20.120.160">
    <property type="entry name" value="HPT domain"/>
    <property type="match status" value="1"/>
</dbReference>
<keyword evidence="9" id="KW-0418">Kinase</keyword>
<dbReference type="SMART" id="SM00387">
    <property type="entry name" value="HATPase_c"/>
    <property type="match status" value="1"/>
</dbReference>
<comment type="catalytic activity">
    <reaction evidence="1">
        <text>ATP + protein L-histidine = ADP + protein N-phospho-L-histidine.</text>
        <dbReference type="EC" id="2.7.13.3"/>
    </reaction>
</comment>
<feature type="modified residue" description="Phosphohistidine" evidence="16">
    <location>
        <position position="867"/>
    </location>
</feature>
<dbReference type="CDD" id="cd00082">
    <property type="entry name" value="HisKA"/>
    <property type="match status" value="1"/>
</dbReference>
<evidence type="ECO:0000256" key="15">
    <source>
        <dbReference type="ARBA" id="ARBA00068150"/>
    </source>
</evidence>
<feature type="modified residue" description="4-aspartylphosphate" evidence="17">
    <location>
        <position position="718"/>
    </location>
</feature>
<dbReference type="SMART" id="SM00448">
    <property type="entry name" value="REC"/>
    <property type="match status" value="2"/>
</dbReference>
<dbReference type="InterPro" id="IPR001789">
    <property type="entry name" value="Sig_transdc_resp-reg_receiver"/>
</dbReference>
<dbReference type="CDD" id="cd16922">
    <property type="entry name" value="HATPase_EvgS-ArcB-TorS-like"/>
    <property type="match status" value="1"/>
</dbReference>
<evidence type="ECO:0000259" key="20">
    <source>
        <dbReference type="PROSITE" id="PS50110"/>
    </source>
</evidence>
<evidence type="ECO:0000256" key="5">
    <source>
        <dbReference type="ARBA" id="ARBA00022553"/>
    </source>
</evidence>
<keyword evidence="13 18" id="KW-0472">Membrane</keyword>
<evidence type="ECO:0000256" key="13">
    <source>
        <dbReference type="ARBA" id="ARBA00023136"/>
    </source>
</evidence>
<dbReference type="InterPro" id="IPR011006">
    <property type="entry name" value="CheY-like_superfamily"/>
</dbReference>
<dbReference type="SUPFAM" id="SSF52172">
    <property type="entry name" value="CheY-like"/>
    <property type="match status" value="2"/>
</dbReference>
<dbReference type="Pfam" id="PF01627">
    <property type="entry name" value="Hpt"/>
    <property type="match status" value="1"/>
</dbReference>
<evidence type="ECO:0000256" key="4">
    <source>
        <dbReference type="ARBA" id="ARBA00022475"/>
    </source>
</evidence>
<evidence type="ECO:0000256" key="8">
    <source>
        <dbReference type="ARBA" id="ARBA00022741"/>
    </source>
</evidence>
<feature type="domain" description="Response regulatory" evidence="20">
    <location>
        <begin position="669"/>
        <end position="784"/>
    </location>
</feature>
<evidence type="ECO:0000256" key="9">
    <source>
        <dbReference type="ARBA" id="ARBA00022777"/>
    </source>
</evidence>
<dbReference type="Proteomes" id="UP000298693">
    <property type="component" value="Plasmid p2"/>
</dbReference>
<feature type="modified residue" description="4-aspartylphosphate" evidence="17">
    <location>
        <position position="574"/>
    </location>
</feature>
<feature type="transmembrane region" description="Helical" evidence="18">
    <location>
        <begin position="17"/>
        <end position="38"/>
    </location>
</feature>
<dbReference type="Pfam" id="PF00072">
    <property type="entry name" value="Response_reg"/>
    <property type="match status" value="2"/>
</dbReference>
<evidence type="ECO:0000256" key="7">
    <source>
        <dbReference type="ARBA" id="ARBA00022692"/>
    </source>
</evidence>
<evidence type="ECO:0000256" key="10">
    <source>
        <dbReference type="ARBA" id="ARBA00022840"/>
    </source>
</evidence>
<gene>
    <name evidence="23" type="ORF">D3869_23455</name>
</gene>
<keyword evidence="7 18" id="KW-0812">Transmembrane</keyword>
<dbReference type="Pfam" id="PF00512">
    <property type="entry name" value="HisKA"/>
    <property type="match status" value="1"/>
</dbReference>